<name>X1MTC1_9ZZZZ</name>
<dbReference type="Pfam" id="PF13639">
    <property type="entry name" value="zf-RING_2"/>
    <property type="match status" value="1"/>
</dbReference>
<dbReference type="GO" id="GO:0008270">
    <property type="term" value="F:zinc ion binding"/>
    <property type="evidence" value="ECO:0007669"/>
    <property type="project" value="UniProtKB-KW"/>
</dbReference>
<keyword evidence="2" id="KW-0863">Zinc-finger</keyword>
<accession>X1MTC1</accession>
<dbReference type="AlphaFoldDB" id="X1MTC1"/>
<dbReference type="SUPFAM" id="SSF57850">
    <property type="entry name" value="RING/U-box"/>
    <property type="match status" value="1"/>
</dbReference>
<keyword evidence="3" id="KW-0862">Zinc</keyword>
<evidence type="ECO:0000256" key="1">
    <source>
        <dbReference type="ARBA" id="ARBA00022723"/>
    </source>
</evidence>
<dbReference type="PANTHER" id="PTHR14155">
    <property type="entry name" value="RING FINGER DOMAIN-CONTAINING"/>
    <property type="match status" value="1"/>
</dbReference>
<evidence type="ECO:0000256" key="2">
    <source>
        <dbReference type="ARBA" id="ARBA00022771"/>
    </source>
</evidence>
<reference evidence="6" key="1">
    <citation type="journal article" date="2014" name="Front. Microbiol.">
        <title>High frequency of phylogenetically diverse reductive dehalogenase-homologous genes in deep subseafloor sedimentary metagenomes.</title>
        <authorList>
            <person name="Kawai M."/>
            <person name="Futagami T."/>
            <person name="Toyoda A."/>
            <person name="Takaki Y."/>
            <person name="Nishi S."/>
            <person name="Hori S."/>
            <person name="Arai W."/>
            <person name="Tsubouchi T."/>
            <person name="Morono Y."/>
            <person name="Uchiyama I."/>
            <person name="Ito T."/>
            <person name="Fujiyama A."/>
            <person name="Inagaki F."/>
            <person name="Takami H."/>
        </authorList>
    </citation>
    <scope>NUCLEOTIDE SEQUENCE</scope>
    <source>
        <strain evidence="6">Expedition CK06-06</strain>
    </source>
</reference>
<evidence type="ECO:0000313" key="6">
    <source>
        <dbReference type="EMBL" id="GAI09644.1"/>
    </source>
</evidence>
<dbReference type="PROSITE" id="PS50089">
    <property type="entry name" value="ZF_RING_2"/>
    <property type="match status" value="1"/>
</dbReference>
<dbReference type="EMBL" id="BARV01010230">
    <property type="protein sequence ID" value="GAI09644.1"/>
    <property type="molecule type" value="Genomic_DNA"/>
</dbReference>
<dbReference type="InterPro" id="IPR053238">
    <property type="entry name" value="RING-H2_zinc_finger"/>
</dbReference>
<proteinExistence type="predicted"/>
<feature type="non-terminal residue" evidence="6">
    <location>
        <position position="286"/>
    </location>
</feature>
<feature type="domain" description="RING-type" evidence="5">
    <location>
        <begin position="180"/>
        <end position="222"/>
    </location>
</feature>
<protein>
    <recommendedName>
        <fullName evidence="5">RING-type domain-containing protein</fullName>
    </recommendedName>
</protein>
<sequence>TFFLIYYMSDQRNIDLDIVESYLDFSRYIRQYTSDNHTLLTQIEEGMQYLIRNYIPEREITDHPTSNISDIIGQPQISRQRFRNILRRPIRENTSRYAHIRPTSASRSSLNTAGRPRPRQPSLDNGLLRLDIPRFLHLNNTNLPLSNLSPITVRPTASQVARATEQIRFSDVINPTNNQCPITRDDFSDSDNILRIRHCDHLFNQAALTRWFNSHVRCPLCRYDIREYTVPTVTTSTETHSALSHRDNRLFSNIANYITDEITNSLDSSANTAPVSLEYTFFTQNP</sequence>
<dbReference type="Gene3D" id="3.30.40.10">
    <property type="entry name" value="Zinc/RING finger domain, C3HC4 (zinc finger)"/>
    <property type="match status" value="1"/>
</dbReference>
<organism evidence="6">
    <name type="scientific">marine sediment metagenome</name>
    <dbReference type="NCBI Taxonomy" id="412755"/>
    <lineage>
        <taxon>unclassified sequences</taxon>
        <taxon>metagenomes</taxon>
        <taxon>ecological metagenomes</taxon>
    </lineage>
</organism>
<dbReference type="InterPro" id="IPR001841">
    <property type="entry name" value="Znf_RING"/>
</dbReference>
<evidence type="ECO:0000256" key="4">
    <source>
        <dbReference type="SAM" id="MobiDB-lite"/>
    </source>
</evidence>
<feature type="region of interest" description="Disordered" evidence="4">
    <location>
        <begin position="96"/>
        <end position="124"/>
    </location>
</feature>
<comment type="caution">
    <text evidence="6">The sequence shown here is derived from an EMBL/GenBank/DDBJ whole genome shotgun (WGS) entry which is preliminary data.</text>
</comment>
<evidence type="ECO:0000259" key="5">
    <source>
        <dbReference type="PROSITE" id="PS50089"/>
    </source>
</evidence>
<dbReference type="PANTHER" id="PTHR14155:SF627">
    <property type="entry name" value="OS06G0192800 PROTEIN"/>
    <property type="match status" value="1"/>
</dbReference>
<dbReference type="InterPro" id="IPR013083">
    <property type="entry name" value="Znf_RING/FYVE/PHD"/>
</dbReference>
<evidence type="ECO:0000256" key="3">
    <source>
        <dbReference type="ARBA" id="ARBA00022833"/>
    </source>
</evidence>
<feature type="non-terminal residue" evidence="6">
    <location>
        <position position="1"/>
    </location>
</feature>
<feature type="compositionally biased region" description="Polar residues" evidence="4">
    <location>
        <begin position="103"/>
        <end position="112"/>
    </location>
</feature>
<gene>
    <name evidence="6" type="ORF">S06H3_19876</name>
</gene>
<keyword evidence="1" id="KW-0479">Metal-binding</keyword>